<sequence length="263" mass="29797">QWKLATVFSDEVILTCILRFLVCKFCEESFAAIKEYALIEGTNITIYQWIDLVCQPFLFVDECRNTLHGLLISVIKAAEKIDPPAICRSLRLCSQQSHCMASDTQPTCEICRIVVQELAKLLEDKGVEKVVNSMLKEACPSLPDSQAQKQSVPIHLNCCDLFRFHSLSKCTEFFNGTFEEWLLTLASKIDLTGTCQFLELCETKVAMRAFGFDITACDTCMDVVKKAKRVAESKKLVDDLRTLFKRVCKFAFAYEQKVRGLNG</sequence>
<feature type="non-terminal residue" evidence="4">
    <location>
        <position position="1"/>
    </location>
</feature>
<protein>
    <recommendedName>
        <fullName evidence="3">Saposin B-type domain-containing protein</fullName>
    </recommendedName>
</protein>
<keyword evidence="2" id="KW-0732">Signal</keyword>
<dbReference type="AlphaFoldDB" id="A0A5J4N6Q4"/>
<dbReference type="PROSITE" id="PS50015">
    <property type="entry name" value="SAP_B"/>
    <property type="match status" value="2"/>
</dbReference>
<dbReference type="SUPFAM" id="SSF47862">
    <property type="entry name" value="Saposin"/>
    <property type="match status" value="2"/>
</dbReference>
<feature type="domain" description="Saposin B-type" evidence="3">
    <location>
        <begin position="19"/>
        <end position="97"/>
    </location>
</feature>
<proteinExistence type="predicted"/>
<feature type="chain" id="PRO_5023816715" description="Saposin B-type domain-containing protein" evidence="2">
    <location>
        <begin position="16"/>
        <end position="263"/>
    </location>
</feature>
<dbReference type="InterPro" id="IPR008139">
    <property type="entry name" value="SaposinB_dom"/>
</dbReference>
<dbReference type="Gene3D" id="1.10.225.10">
    <property type="entry name" value="Saposin-like"/>
    <property type="match status" value="2"/>
</dbReference>
<feature type="domain" description="Saposin B-type" evidence="3">
    <location>
        <begin position="104"/>
        <end position="205"/>
    </location>
</feature>
<dbReference type="Proteomes" id="UP000324629">
    <property type="component" value="Unassembled WGS sequence"/>
</dbReference>
<organism evidence="4 5">
    <name type="scientific">Paragonimus westermani</name>
    <dbReference type="NCBI Taxonomy" id="34504"/>
    <lineage>
        <taxon>Eukaryota</taxon>
        <taxon>Metazoa</taxon>
        <taxon>Spiralia</taxon>
        <taxon>Lophotrochozoa</taxon>
        <taxon>Platyhelminthes</taxon>
        <taxon>Trematoda</taxon>
        <taxon>Digenea</taxon>
        <taxon>Plagiorchiida</taxon>
        <taxon>Troglotremata</taxon>
        <taxon>Troglotrematidae</taxon>
        <taxon>Paragonimus</taxon>
    </lineage>
</organism>
<reference evidence="4 5" key="1">
    <citation type="journal article" date="2019" name="Gigascience">
        <title>Whole-genome sequence of the oriental lung fluke Paragonimus westermani.</title>
        <authorList>
            <person name="Oey H."/>
            <person name="Zakrzewski M."/>
            <person name="Narain K."/>
            <person name="Devi K.R."/>
            <person name="Agatsuma T."/>
            <person name="Nawaratna S."/>
            <person name="Gobert G.N."/>
            <person name="Jones M.K."/>
            <person name="Ragan M.A."/>
            <person name="McManus D.P."/>
            <person name="Krause L."/>
        </authorList>
    </citation>
    <scope>NUCLEOTIDE SEQUENCE [LARGE SCALE GENOMIC DNA]</scope>
    <source>
        <strain evidence="4 5">IND2009</strain>
    </source>
</reference>
<evidence type="ECO:0000259" key="3">
    <source>
        <dbReference type="PROSITE" id="PS50015"/>
    </source>
</evidence>
<dbReference type="PANTHER" id="PTHR11480">
    <property type="entry name" value="SAPOSIN-RELATED"/>
    <property type="match status" value="1"/>
</dbReference>
<comment type="caution">
    <text evidence="4">The sequence shown here is derived from an EMBL/GenBank/DDBJ whole genome shotgun (WGS) entry which is preliminary data.</text>
</comment>
<feature type="signal peptide" evidence="2">
    <location>
        <begin position="1"/>
        <end position="15"/>
    </location>
</feature>
<evidence type="ECO:0000256" key="1">
    <source>
        <dbReference type="ARBA" id="ARBA00023157"/>
    </source>
</evidence>
<dbReference type="EMBL" id="QNGE01007378">
    <property type="protein sequence ID" value="KAA3671060.1"/>
    <property type="molecule type" value="Genomic_DNA"/>
</dbReference>
<dbReference type="InterPro" id="IPR051428">
    <property type="entry name" value="Sphingo_Act-Surfact_Prot"/>
</dbReference>
<keyword evidence="1" id="KW-1015">Disulfide bond</keyword>
<dbReference type="InterPro" id="IPR011001">
    <property type="entry name" value="Saposin-like"/>
</dbReference>
<name>A0A5J4N6Q4_9TREM</name>
<evidence type="ECO:0000313" key="5">
    <source>
        <dbReference type="Proteomes" id="UP000324629"/>
    </source>
</evidence>
<keyword evidence="5" id="KW-1185">Reference proteome</keyword>
<accession>A0A5J4N6Q4</accession>
<evidence type="ECO:0000256" key="2">
    <source>
        <dbReference type="SAM" id="SignalP"/>
    </source>
</evidence>
<gene>
    <name evidence="4" type="ORF">DEA37_0002047</name>
</gene>
<feature type="non-terminal residue" evidence="4">
    <location>
        <position position="263"/>
    </location>
</feature>
<evidence type="ECO:0000313" key="4">
    <source>
        <dbReference type="EMBL" id="KAA3671060.1"/>
    </source>
</evidence>